<evidence type="ECO:0000313" key="2">
    <source>
        <dbReference type="Proteomes" id="UP001732700"/>
    </source>
</evidence>
<sequence length="686" mass="74850">MAAHRLLRSVAIVVAVAVAVAMLASPAAEAYPWQTCGSSTYTAKSQYLANIYRIGATLPKNASRSPDLFATAHVGAAPDQVWALALCRGDATASSCLACLDQAFQVMPNACPYSRDATIFYDSCVLHYSNIHSRPTDDNTYNPGRTVRSIFNATVEPARFQRVVAALVNATVDYAVRNSRRLYASGEADFDQELPKVYAWAQCTPDLTPARCRDCLVQNMDYLADLFTDSIGARFVGMRCSYRYDTVPFFDGPVMVRLPGTSPSSGPPPASAPAVVPNVLTPVTVTAAGKGRKYSVPGLALIVALPTIAAINLVTCFLLFCWRRRRTPAQAKQPYHTGYSTGAADIDSVDSMLIDILTLRAATSDFAEINKLGEGGFGAVYKGSLPNGEEIAVKRLSKSSTQGVEELKNELAVVAKLKHKNLVRLVGVCLEQQERLLVYEFVPNGSLDKILFGTDTNLILIFTSSSTSVLTFCSALIMEKREQLDWGKRYKIINGIARGLQYLHEDSQLKVVHRDLKASNVLLDTSMNPKISDFGLAKLFEPDQSQAVTSHVVGTYGYMAPEYVMGGNYSVKSDAFSYGVMVLEIVSGRNNNDCYNSQQSDDLLTTVWEHWTAGTVLSVMDPCMSSSFSESDVLRCIHIGLLCVQGNPADRPLMSSVVMMLGSETVSLSAPSKPTFHRGQCWYFIR</sequence>
<keyword evidence="2" id="KW-1185">Reference proteome</keyword>
<dbReference type="Proteomes" id="UP001732700">
    <property type="component" value="Chromosome 2A"/>
</dbReference>
<name>A0ACD5U7T5_AVESA</name>
<proteinExistence type="predicted"/>
<protein>
    <submittedName>
        <fullName evidence="1">Uncharacterized protein</fullName>
    </submittedName>
</protein>
<dbReference type="EnsemblPlants" id="AVESA.00010b.r2.2AG0197080.1">
    <property type="protein sequence ID" value="AVESA.00010b.r2.2AG0197080.1.CDS"/>
    <property type="gene ID" value="AVESA.00010b.r2.2AG0197080"/>
</dbReference>
<accession>A0ACD5U7T5</accession>
<evidence type="ECO:0000313" key="1">
    <source>
        <dbReference type="EnsemblPlants" id="AVESA.00010b.r2.2AG0197080.1.CDS"/>
    </source>
</evidence>
<reference evidence="1" key="2">
    <citation type="submission" date="2025-09" db="UniProtKB">
        <authorList>
            <consortium name="EnsemblPlants"/>
        </authorList>
    </citation>
    <scope>IDENTIFICATION</scope>
</reference>
<organism evidence="1 2">
    <name type="scientific">Avena sativa</name>
    <name type="common">Oat</name>
    <dbReference type="NCBI Taxonomy" id="4498"/>
    <lineage>
        <taxon>Eukaryota</taxon>
        <taxon>Viridiplantae</taxon>
        <taxon>Streptophyta</taxon>
        <taxon>Embryophyta</taxon>
        <taxon>Tracheophyta</taxon>
        <taxon>Spermatophyta</taxon>
        <taxon>Magnoliopsida</taxon>
        <taxon>Liliopsida</taxon>
        <taxon>Poales</taxon>
        <taxon>Poaceae</taxon>
        <taxon>BOP clade</taxon>
        <taxon>Pooideae</taxon>
        <taxon>Poodae</taxon>
        <taxon>Poeae</taxon>
        <taxon>Poeae Chloroplast Group 1 (Aveneae type)</taxon>
        <taxon>Aveninae</taxon>
        <taxon>Avena</taxon>
    </lineage>
</organism>
<reference evidence="1" key="1">
    <citation type="submission" date="2021-05" db="EMBL/GenBank/DDBJ databases">
        <authorList>
            <person name="Scholz U."/>
            <person name="Mascher M."/>
            <person name="Fiebig A."/>
        </authorList>
    </citation>
    <scope>NUCLEOTIDE SEQUENCE [LARGE SCALE GENOMIC DNA]</scope>
</reference>